<dbReference type="GO" id="GO:0009279">
    <property type="term" value="C:cell outer membrane"/>
    <property type="evidence" value="ECO:0007669"/>
    <property type="project" value="UniProtKB-SubCell"/>
</dbReference>
<dbReference type="InterPro" id="IPR000015">
    <property type="entry name" value="Fimb_usher"/>
</dbReference>
<dbReference type="PANTHER" id="PTHR30451:SF21">
    <property type="entry name" value="FIMBRIAL USHER DOMAIN-CONTAINING PROTEIN YDET-RELATED"/>
    <property type="match status" value="1"/>
</dbReference>
<evidence type="ECO:0000313" key="13">
    <source>
        <dbReference type="EMBL" id="OMQ24804.1"/>
    </source>
</evidence>
<evidence type="ECO:0000256" key="10">
    <source>
        <dbReference type="RuleBase" id="RU003884"/>
    </source>
</evidence>
<dbReference type="Gene3D" id="2.60.40.3110">
    <property type="match status" value="1"/>
</dbReference>
<dbReference type="InterPro" id="IPR042186">
    <property type="entry name" value="FimD_plug_dom"/>
</dbReference>
<proteinExistence type="inferred from homology"/>
<comment type="subcellular location">
    <subcellularLocation>
        <location evidence="1 10">Cell outer membrane</location>
        <topology evidence="1 10">Multi-pass membrane protein</topology>
    </subcellularLocation>
</comment>
<name>A0A1S8CMX4_9GAMM</name>
<keyword evidence="3 10" id="KW-0813">Transport</keyword>
<evidence type="ECO:0000256" key="3">
    <source>
        <dbReference type="ARBA" id="ARBA00022448"/>
    </source>
</evidence>
<organism evidence="13 14">
    <name type="scientific">Serratia oryzae</name>
    <dbReference type="NCBI Taxonomy" id="2034155"/>
    <lineage>
        <taxon>Bacteria</taxon>
        <taxon>Pseudomonadati</taxon>
        <taxon>Pseudomonadota</taxon>
        <taxon>Gammaproteobacteria</taxon>
        <taxon>Enterobacterales</taxon>
        <taxon>Yersiniaceae</taxon>
        <taxon>Serratia</taxon>
    </lineage>
</organism>
<evidence type="ECO:0000256" key="7">
    <source>
        <dbReference type="ARBA" id="ARBA00022729"/>
    </source>
</evidence>
<evidence type="ECO:0000259" key="12">
    <source>
        <dbReference type="Pfam" id="PF13954"/>
    </source>
</evidence>
<evidence type="ECO:0000256" key="5">
    <source>
        <dbReference type="ARBA" id="ARBA00022558"/>
    </source>
</evidence>
<dbReference type="AlphaFoldDB" id="A0A1S8CMX4"/>
<dbReference type="InterPro" id="IPR025885">
    <property type="entry name" value="PapC_N"/>
</dbReference>
<keyword evidence="8 10" id="KW-0472">Membrane</keyword>
<keyword evidence="7" id="KW-0732">Signal</keyword>
<dbReference type="InterPro" id="IPR043142">
    <property type="entry name" value="PapC-like_C_sf"/>
</dbReference>
<protein>
    <submittedName>
        <fullName evidence="13">Fimbrial assembly protein</fullName>
    </submittedName>
</protein>
<dbReference type="PROSITE" id="PS01151">
    <property type="entry name" value="FIMBRIAL_USHER"/>
    <property type="match status" value="1"/>
</dbReference>
<dbReference type="Proteomes" id="UP000216021">
    <property type="component" value="Unassembled WGS sequence"/>
</dbReference>
<sequence length="828" mass="89554">MGSGPVTTDLSDFETAGHIPPGKYLVTVHVNQVAQGEYSIVFTPNRQGQTEPEFTPLLLDALGVNTGGLPQFKGLPEGKPIDSLPALIPDAFAQFNLQELRLDLSIPQIAMKPNAGGTVEPALWDNGVPAMLLNYTLSGGRNWQDSQIDSSSNTQDNLFANLRGGINWQNWRLRSNVVYTYNRSRFNGQASQQNHNTHFSNLYLQTDIRAWRSELTLGESSTGNDVFDSIPFRGVRLNSNEQMRPLNQRGFAPMLTGIANSNARITVSQNGNVIYQTYVAPGAFRINDLNQTGLGGDLTMTITESDGTVRTQTIASSSLPVMLRPDVAQYELTAGRYDGGVTVTSRQATFVSGTLIYGLPHNLTLYGGGLISRDYFSAVSGVGLSLGVLGALSADVTASSARINPEGRKSGSSYRVRYAKNMVTTGTSVDLTAYRYSTRNYYSFADFNTTGHQLSPGQEPWALLRQRSAFQIRISQQMGTYGSLYLSGMRNDYWGKNEINKSLSAGYSNSVWGVNYDVAYSISRIKGDSAWPENRQVSLNVQVPLRLFGPASALSNSYANYQISHNNNGEVQHRVGLSGSGLDDRLSWNVGQSRSSLPNSDASSTVSLGYQGSKGAANMGYSHSSHYRSLNMNGNGALVVHPQGVTLSQMLGDSLAVVSAPGAPGVKVMNGNVRTDSRGYAVVPYLANYQSNSIGLDPSTLPDDVDLTQSTVAVHPTKGAVVMAKFAPRIGLQALMTLNYGDKPLPFGTIVRVEREDGETHTGIMGDAGQVYLSGLPEQGTLTAKWGEALSQQCRARFDFSREKPQAAKPAIRNLAVNCDAMDTLAKR</sequence>
<evidence type="ECO:0000259" key="11">
    <source>
        <dbReference type="Pfam" id="PF13953"/>
    </source>
</evidence>
<comment type="caution">
    <text evidence="13">The sequence shown here is derived from an EMBL/GenBank/DDBJ whole genome shotgun (WGS) entry which is preliminary data.</text>
</comment>
<dbReference type="EMBL" id="MOXD01000003">
    <property type="protein sequence ID" value="OMQ24804.1"/>
    <property type="molecule type" value="Genomic_DNA"/>
</dbReference>
<evidence type="ECO:0000256" key="9">
    <source>
        <dbReference type="ARBA" id="ARBA00023237"/>
    </source>
</evidence>
<keyword evidence="5 10" id="KW-1029">Fimbrium biogenesis</keyword>
<dbReference type="STRING" id="2034155.BMI79_06790"/>
<keyword evidence="4" id="KW-1134">Transmembrane beta strand</keyword>
<evidence type="ECO:0000313" key="14">
    <source>
        <dbReference type="Proteomes" id="UP000216021"/>
    </source>
</evidence>
<keyword evidence="6 10" id="KW-0812">Transmembrane</keyword>
<evidence type="ECO:0000256" key="4">
    <source>
        <dbReference type="ARBA" id="ARBA00022452"/>
    </source>
</evidence>
<dbReference type="Gene3D" id="2.60.40.2070">
    <property type="match status" value="1"/>
</dbReference>
<accession>A0A1S8CMX4</accession>
<dbReference type="InterPro" id="IPR018030">
    <property type="entry name" value="Fimbrial_membr_usher_CS"/>
</dbReference>
<feature type="domain" description="PapC N-terminal" evidence="12">
    <location>
        <begin position="7"/>
        <end position="138"/>
    </location>
</feature>
<dbReference type="SUPFAM" id="SSF141729">
    <property type="entry name" value="FimD N-terminal domain-like"/>
    <property type="match status" value="1"/>
</dbReference>
<dbReference type="GO" id="GO:0015473">
    <property type="term" value="F:fimbrial usher porin activity"/>
    <property type="evidence" value="ECO:0007669"/>
    <property type="project" value="InterPro"/>
</dbReference>
<evidence type="ECO:0000256" key="6">
    <source>
        <dbReference type="ARBA" id="ARBA00022692"/>
    </source>
</evidence>
<reference evidence="13 14" key="1">
    <citation type="submission" date="2016-11" db="EMBL/GenBank/DDBJ databases">
        <title>Rahnella oryzae sp. nov., isolated from rice root.</title>
        <authorList>
            <person name="Zhang X.-X."/>
            <person name="Zhang J."/>
        </authorList>
    </citation>
    <scope>NUCLEOTIDE SEQUENCE [LARGE SCALE GENOMIC DNA]</scope>
    <source>
        <strain evidence="13 14">J11-6</strain>
    </source>
</reference>
<dbReference type="Pfam" id="PF00577">
    <property type="entry name" value="Usher"/>
    <property type="match status" value="1"/>
</dbReference>
<dbReference type="Gene3D" id="2.60.40.2610">
    <property type="entry name" value="Outer membrane usher protein FimD, plug domain"/>
    <property type="match status" value="1"/>
</dbReference>
<evidence type="ECO:0000256" key="1">
    <source>
        <dbReference type="ARBA" id="ARBA00004571"/>
    </source>
</evidence>
<dbReference type="PANTHER" id="PTHR30451">
    <property type="entry name" value="OUTER MEMBRANE USHER PROTEIN"/>
    <property type="match status" value="1"/>
</dbReference>
<comment type="similarity">
    <text evidence="2 10">Belongs to the fimbrial export usher family.</text>
</comment>
<dbReference type="InterPro" id="IPR025949">
    <property type="entry name" value="PapC-like_C"/>
</dbReference>
<keyword evidence="9 10" id="KW-0998">Cell outer membrane</keyword>
<gene>
    <name evidence="13" type="ORF">BMI79_06790</name>
</gene>
<feature type="domain" description="PapC-like C-terminal" evidence="11">
    <location>
        <begin position="735"/>
        <end position="801"/>
    </location>
</feature>
<dbReference type="InterPro" id="IPR037224">
    <property type="entry name" value="PapC_N_sf"/>
</dbReference>
<dbReference type="Pfam" id="PF13953">
    <property type="entry name" value="PapC_C"/>
    <property type="match status" value="1"/>
</dbReference>
<evidence type="ECO:0000256" key="2">
    <source>
        <dbReference type="ARBA" id="ARBA00008064"/>
    </source>
</evidence>
<dbReference type="Pfam" id="PF13954">
    <property type="entry name" value="PapC_N"/>
    <property type="match status" value="1"/>
</dbReference>
<dbReference type="GO" id="GO:0009297">
    <property type="term" value="P:pilus assembly"/>
    <property type="evidence" value="ECO:0007669"/>
    <property type="project" value="InterPro"/>
</dbReference>
<keyword evidence="14" id="KW-1185">Reference proteome</keyword>
<dbReference type="Gene3D" id="3.10.20.410">
    <property type="match status" value="1"/>
</dbReference>
<evidence type="ECO:0000256" key="8">
    <source>
        <dbReference type="ARBA" id="ARBA00023136"/>
    </source>
</evidence>